<keyword evidence="2" id="KW-1185">Reference proteome</keyword>
<comment type="caution">
    <text evidence="1">The sequence shown here is derived from an EMBL/GenBank/DDBJ whole genome shotgun (WGS) entry which is preliminary data.</text>
</comment>
<dbReference type="Proteomes" id="UP000805193">
    <property type="component" value="Unassembled WGS sequence"/>
</dbReference>
<evidence type="ECO:0000313" key="2">
    <source>
        <dbReference type="Proteomes" id="UP000805193"/>
    </source>
</evidence>
<sequence>MRLVLFFWLACGGSWNGGVRDTVVHAASNTSDEDSVGSALYLTPLIESGQLEHARNLSRVGSLGQVEDVPGYSGFLTVDAKLGSNLFFWFFPSKVEAHSAPVLIWLQGGPGSTSLFGLFTEHGPYQVAEDGTPHLRDTTWVNRFSVLYMDNPVGAGFSFTESDEGYARNLHDTSRNLFEALQQFFTLFPDYVDRDFYVGGESYGGKYAPALAYTIDTAVRPRVKINLKGIFIGNGFIDPISMMDFGDYLYQIGLVGESDAEVFRKKSKMMVKLMKNGRYLDAFNVLDPLLAGILTSPTYFKNVTGMDFYYNYLYSKRPKNYQYFDALVESPTARKALHVGNRTFTDTNKVVQNYIKGTVMASAKPYLEALIEKYKVMLYDGQLDIIVAYPLTTNFISTLQWSGAKALARAPRQIWMTPDGEDVAGYVRQVGKFTKVLVRNAGHIAPHDQPVVCLDMLVRFIEGKPFSG</sequence>
<name>A0AC60QEN2_IXOPE</name>
<organism evidence="1 2">
    <name type="scientific">Ixodes persulcatus</name>
    <name type="common">Taiga tick</name>
    <dbReference type="NCBI Taxonomy" id="34615"/>
    <lineage>
        <taxon>Eukaryota</taxon>
        <taxon>Metazoa</taxon>
        <taxon>Ecdysozoa</taxon>
        <taxon>Arthropoda</taxon>
        <taxon>Chelicerata</taxon>
        <taxon>Arachnida</taxon>
        <taxon>Acari</taxon>
        <taxon>Parasitiformes</taxon>
        <taxon>Ixodida</taxon>
        <taxon>Ixodoidea</taxon>
        <taxon>Ixodidae</taxon>
        <taxon>Ixodinae</taxon>
        <taxon>Ixodes</taxon>
    </lineage>
</organism>
<reference evidence="1 2" key="1">
    <citation type="journal article" date="2020" name="Cell">
        <title>Large-Scale Comparative Analyses of Tick Genomes Elucidate Their Genetic Diversity and Vector Capacities.</title>
        <authorList>
            <consortium name="Tick Genome and Microbiome Consortium (TIGMIC)"/>
            <person name="Jia N."/>
            <person name="Wang J."/>
            <person name="Shi W."/>
            <person name="Du L."/>
            <person name="Sun Y."/>
            <person name="Zhan W."/>
            <person name="Jiang J.F."/>
            <person name="Wang Q."/>
            <person name="Zhang B."/>
            <person name="Ji P."/>
            <person name="Bell-Sakyi L."/>
            <person name="Cui X.M."/>
            <person name="Yuan T.T."/>
            <person name="Jiang B.G."/>
            <person name="Yang W.F."/>
            <person name="Lam T.T."/>
            <person name="Chang Q.C."/>
            <person name="Ding S.J."/>
            <person name="Wang X.J."/>
            <person name="Zhu J.G."/>
            <person name="Ruan X.D."/>
            <person name="Zhao L."/>
            <person name="Wei J.T."/>
            <person name="Ye R.Z."/>
            <person name="Que T.C."/>
            <person name="Du C.H."/>
            <person name="Zhou Y.H."/>
            <person name="Cheng J.X."/>
            <person name="Dai P.F."/>
            <person name="Guo W.B."/>
            <person name="Han X.H."/>
            <person name="Huang E.J."/>
            <person name="Li L.F."/>
            <person name="Wei W."/>
            <person name="Gao Y.C."/>
            <person name="Liu J.Z."/>
            <person name="Shao H.Z."/>
            <person name="Wang X."/>
            <person name="Wang C.C."/>
            <person name="Yang T.C."/>
            <person name="Huo Q.B."/>
            <person name="Li W."/>
            <person name="Chen H.Y."/>
            <person name="Chen S.E."/>
            <person name="Zhou L.G."/>
            <person name="Ni X.B."/>
            <person name="Tian J.H."/>
            <person name="Sheng Y."/>
            <person name="Liu T."/>
            <person name="Pan Y.S."/>
            <person name="Xia L.Y."/>
            <person name="Li J."/>
            <person name="Zhao F."/>
            <person name="Cao W.C."/>
        </authorList>
    </citation>
    <scope>NUCLEOTIDE SEQUENCE [LARGE SCALE GENOMIC DNA]</scope>
    <source>
        <strain evidence="1">Iper-2018</strain>
    </source>
</reference>
<evidence type="ECO:0000313" key="1">
    <source>
        <dbReference type="EMBL" id="KAG0432282.1"/>
    </source>
</evidence>
<accession>A0AC60QEN2</accession>
<gene>
    <name evidence="1" type="ORF">HPB47_020972</name>
</gene>
<dbReference type="EMBL" id="JABSTQ010009163">
    <property type="protein sequence ID" value="KAG0432282.1"/>
    <property type="molecule type" value="Genomic_DNA"/>
</dbReference>
<proteinExistence type="predicted"/>
<protein>
    <submittedName>
        <fullName evidence="1">Uncharacterized protein</fullName>
    </submittedName>
</protein>